<dbReference type="EMBL" id="LS992241">
    <property type="protein sequence ID" value="SYX81819.1"/>
    <property type="molecule type" value="Genomic_DNA"/>
</dbReference>
<evidence type="ECO:0000313" key="1">
    <source>
        <dbReference type="EMBL" id="SYX81819.1"/>
    </source>
</evidence>
<reference evidence="2" key="1">
    <citation type="submission" date="2018-08" db="EMBL/GenBank/DDBJ databases">
        <authorList>
            <person name="Chevrot R."/>
        </authorList>
    </citation>
    <scope>NUCLEOTIDE SEQUENCE [LARGE SCALE GENOMIC DNA]</scope>
</reference>
<name>A0A383R630_PAEAL</name>
<proteinExistence type="predicted"/>
<dbReference type="AlphaFoldDB" id="A0A383R630"/>
<gene>
    <name evidence="1" type="ORF">PBLR_10238</name>
</gene>
<protein>
    <submittedName>
        <fullName evidence="1">Uncharacterized protein</fullName>
    </submittedName>
</protein>
<sequence length="49" mass="5582">MLMYIQKNKAAAILIVEGISIQPLKSAVKKSAPTFMQQQFRHIHLSRNT</sequence>
<evidence type="ECO:0000313" key="2">
    <source>
        <dbReference type="Proteomes" id="UP000304148"/>
    </source>
</evidence>
<accession>A0A383R630</accession>
<organism evidence="1 2">
    <name type="scientific">Paenibacillus alvei</name>
    <name type="common">Bacillus alvei</name>
    <dbReference type="NCBI Taxonomy" id="44250"/>
    <lineage>
        <taxon>Bacteria</taxon>
        <taxon>Bacillati</taxon>
        <taxon>Bacillota</taxon>
        <taxon>Bacilli</taxon>
        <taxon>Bacillales</taxon>
        <taxon>Paenibacillaceae</taxon>
        <taxon>Paenibacillus</taxon>
    </lineage>
</organism>
<dbReference type="Proteomes" id="UP000304148">
    <property type="component" value="Chromosome"/>
</dbReference>